<reference evidence="3 4" key="1">
    <citation type="submission" date="2024-08" db="EMBL/GenBank/DDBJ databases">
        <title>Gnathostoma spinigerum genome.</title>
        <authorList>
            <person name="Gonzalez-Bertolin B."/>
            <person name="Monzon S."/>
            <person name="Zaballos A."/>
            <person name="Jimenez P."/>
            <person name="Dekumyoy P."/>
            <person name="Varona S."/>
            <person name="Cuesta I."/>
            <person name="Sumanam S."/>
            <person name="Adisakwattana P."/>
            <person name="Gasser R.B."/>
            <person name="Hernandez-Gonzalez A."/>
            <person name="Young N.D."/>
            <person name="Perteguer M.J."/>
        </authorList>
    </citation>
    <scope>NUCLEOTIDE SEQUENCE [LARGE SCALE GENOMIC DNA]</scope>
    <source>
        <strain evidence="3">AL3</strain>
        <tissue evidence="3">Liver</tissue>
    </source>
</reference>
<evidence type="ECO:0000313" key="3">
    <source>
        <dbReference type="EMBL" id="MFH4977174.1"/>
    </source>
</evidence>
<feature type="compositionally biased region" description="Basic and acidic residues" evidence="1">
    <location>
        <begin position="394"/>
        <end position="407"/>
    </location>
</feature>
<protein>
    <recommendedName>
        <fullName evidence="2">YTH domain-containing protein</fullName>
    </recommendedName>
</protein>
<dbReference type="PROSITE" id="PS50882">
    <property type="entry name" value="YTH"/>
    <property type="match status" value="1"/>
</dbReference>
<feature type="compositionally biased region" description="Basic and acidic residues" evidence="1">
    <location>
        <begin position="470"/>
        <end position="480"/>
    </location>
</feature>
<evidence type="ECO:0000259" key="2">
    <source>
        <dbReference type="PROSITE" id="PS50882"/>
    </source>
</evidence>
<keyword evidence="4" id="KW-1185">Reference proteome</keyword>
<dbReference type="Pfam" id="PF04146">
    <property type="entry name" value="YTH"/>
    <property type="match status" value="1"/>
</dbReference>
<feature type="region of interest" description="Disordered" evidence="1">
    <location>
        <begin position="346"/>
        <end position="518"/>
    </location>
</feature>
<gene>
    <name evidence="3" type="ORF">AB6A40_003883</name>
</gene>
<dbReference type="Proteomes" id="UP001608902">
    <property type="component" value="Unassembled WGS sequence"/>
</dbReference>
<feature type="compositionally biased region" description="Low complexity" evidence="1">
    <location>
        <begin position="346"/>
        <end position="357"/>
    </location>
</feature>
<feature type="compositionally biased region" description="Polar residues" evidence="1">
    <location>
        <begin position="457"/>
        <end position="466"/>
    </location>
</feature>
<dbReference type="InterPro" id="IPR045168">
    <property type="entry name" value="YTH_prot"/>
</dbReference>
<proteinExistence type="predicted"/>
<feature type="region of interest" description="Disordered" evidence="1">
    <location>
        <begin position="1"/>
        <end position="29"/>
    </location>
</feature>
<accession>A0ABD6EAU8</accession>
<dbReference type="CDD" id="cd21134">
    <property type="entry name" value="YTH"/>
    <property type="match status" value="1"/>
</dbReference>
<evidence type="ECO:0000256" key="1">
    <source>
        <dbReference type="SAM" id="MobiDB-lite"/>
    </source>
</evidence>
<feature type="compositionally biased region" description="Basic and acidic residues" evidence="1">
    <location>
        <begin position="498"/>
        <end position="512"/>
    </location>
</feature>
<dbReference type="PANTHER" id="PTHR12357">
    <property type="entry name" value="YTH YT521-B HOMOLOGY DOMAIN-CONTAINING"/>
    <property type="match status" value="1"/>
</dbReference>
<evidence type="ECO:0000313" key="4">
    <source>
        <dbReference type="Proteomes" id="UP001608902"/>
    </source>
</evidence>
<organism evidence="3 4">
    <name type="scientific">Gnathostoma spinigerum</name>
    <dbReference type="NCBI Taxonomy" id="75299"/>
    <lineage>
        <taxon>Eukaryota</taxon>
        <taxon>Metazoa</taxon>
        <taxon>Ecdysozoa</taxon>
        <taxon>Nematoda</taxon>
        <taxon>Chromadorea</taxon>
        <taxon>Rhabditida</taxon>
        <taxon>Spirurina</taxon>
        <taxon>Gnathostomatomorpha</taxon>
        <taxon>Gnathostomatoidea</taxon>
        <taxon>Gnathostomatidae</taxon>
        <taxon>Gnathostoma</taxon>
    </lineage>
</organism>
<dbReference type="EMBL" id="JBGFUD010002112">
    <property type="protein sequence ID" value="MFH4977174.1"/>
    <property type="molecule type" value="Genomic_DNA"/>
</dbReference>
<feature type="compositionally biased region" description="Basic and acidic residues" evidence="1">
    <location>
        <begin position="7"/>
        <end position="27"/>
    </location>
</feature>
<dbReference type="PANTHER" id="PTHR12357:SF3">
    <property type="entry name" value="YTH DOMAIN-CONTAINING PROTEIN 1"/>
    <property type="match status" value="1"/>
</dbReference>
<name>A0ABD6EAU8_9BILA</name>
<feature type="region of interest" description="Disordered" evidence="1">
    <location>
        <begin position="252"/>
        <end position="277"/>
    </location>
</feature>
<comment type="caution">
    <text evidence="3">The sequence shown here is derived from an EMBL/GenBank/DDBJ whole genome shotgun (WGS) entry which is preliminary data.</text>
</comment>
<feature type="compositionally biased region" description="Basic residues" evidence="1">
    <location>
        <begin position="253"/>
        <end position="272"/>
    </location>
</feature>
<feature type="domain" description="YTH" evidence="2">
    <location>
        <begin position="109"/>
        <end position="241"/>
    </location>
</feature>
<sequence length="518" mass="60181">MNPTTESSERRIDQAVKVDSKVQSKEDIDGDEELDLNDLIIQDEYEDTSQEDGDNLKELKRRNSFSVPQNREIVEITKKRYHSASPCRYTRPPYVLCSESVDVHYLMHRAQFFLARSCRANIALAKQKRLWTTNPRVEVLLNDAFRKAPNVILIFMSKDSDHFSGFARMSSLAQYRNQPAVRWKDFSGGGNIRINWISRHSLPFEATKHIKNPFNRGKEIYAGSDGSEIQRAAGQRLCGMFSIDRDIDLSSVRRSKAQVRHDHRPQRSRRRSVSNVDDHVHRDTLPSLFDTKISYNDFKRAQRDLNVDTDTDSWRRESDSYSVPHCSSLSRPVPLMDIRLSRFPSSHTSHSSLLSHDSVPRRSSPLRFERGVRISSQHSIRISPPKRESRHLHRESISSRYFADEKRLKRRRSTSSTRYVADTRKPSKRRKRSCSRDVYYVSGTEPAKKSSKIPSLFSRTTGSASTRIHHVYDRSHERRSSRGGTDRMSSSKNARVVTEYHRSRLSRDESQHRTSRHH</sequence>
<dbReference type="Gene3D" id="3.10.590.10">
    <property type="entry name" value="ph1033 like domains"/>
    <property type="match status" value="1"/>
</dbReference>
<dbReference type="AlphaFoldDB" id="A0ABD6EAU8"/>
<dbReference type="InterPro" id="IPR007275">
    <property type="entry name" value="YTH_domain"/>
</dbReference>